<dbReference type="Proteomes" id="UP000604730">
    <property type="component" value="Unassembled WGS sequence"/>
</dbReference>
<organism evidence="1 2">
    <name type="scientific">Catonella massiliensis</name>
    <dbReference type="NCBI Taxonomy" id="2799636"/>
    <lineage>
        <taxon>Bacteria</taxon>
        <taxon>Bacillati</taxon>
        <taxon>Bacillota</taxon>
        <taxon>Clostridia</taxon>
        <taxon>Lachnospirales</taxon>
        <taxon>Lachnospiraceae</taxon>
        <taxon>Catonella</taxon>
    </lineage>
</organism>
<protein>
    <submittedName>
        <fullName evidence="1">Uncharacterized protein</fullName>
    </submittedName>
</protein>
<dbReference type="Pfam" id="PF19642">
    <property type="entry name" value="DUF6145"/>
    <property type="match status" value="1"/>
</dbReference>
<dbReference type="EMBL" id="JAEPRJ010000001">
    <property type="protein sequence ID" value="MBK5898136.1"/>
    <property type="molecule type" value="Genomic_DNA"/>
</dbReference>
<sequence length="107" mass="12267">MDEKQILCVSNAYLHKYYLGSSFAKLPTAIKEELQVACVLFTEKAGGILTLSFDDDKNLYIHTASNDDDYSYDEIHSGMLLSRFQKEKEELLTGIERYYNELVKGEV</sequence>
<gene>
    <name evidence="1" type="ORF">JJN12_10170</name>
</gene>
<reference evidence="1 2" key="1">
    <citation type="submission" date="2021-01" db="EMBL/GenBank/DDBJ databases">
        <title>Isolation and description of Catonella massiliensis sp. nov., a novel Catonella species, isolated from a stable periodontitis subject.</title>
        <authorList>
            <person name="Antezack A."/>
            <person name="Boxberger M."/>
            <person name="La Scola B."/>
            <person name="Monnet-Corti V."/>
        </authorList>
    </citation>
    <scope>NUCLEOTIDE SEQUENCE [LARGE SCALE GENOMIC DNA]</scope>
    <source>
        <strain evidence="1 2">Marseille-Q4567</strain>
    </source>
</reference>
<dbReference type="RefSeq" id="WP_208429573.1">
    <property type="nucleotide sequence ID" value="NZ_JAEPRJ010000001.1"/>
</dbReference>
<comment type="caution">
    <text evidence="1">The sequence shown here is derived from an EMBL/GenBank/DDBJ whole genome shotgun (WGS) entry which is preliminary data.</text>
</comment>
<evidence type="ECO:0000313" key="2">
    <source>
        <dbReference type="Proteomes" id="UP000604730"/>
    </source>
</evidence>
<proteinExistence type="predicted"/>
<accession>A0ABS1J1V8</accession>
<evidence type="ECO:0000313" key="1">
    <source>
        <dbReference type="EMBL" id="MBK5898136.1"/>
    </source>
</evidence>
<keyword evidence="2" id="KW-1185">Reference proteome</keyword>
<name>A0ABS1J1V8_9FIRM</name>
<dbReference type="InterPro" id="IPR046143">
    <property type="entry name" value="DUF6145"/>
</dbReference>